<reference evidence="2 3" key="1">
    <citation type="submission" date="2019-10" db="EMBL/GenBank/DDBJ databases">
        <title>Nocardia macrotermitis sp. nov. and Nocardia aurantia sp. nov., isolated from the gut of fungus growing-termite Macrotermes natalensis.</title>
        <authorList>
            <person name="Benndorf R."/>
            <person name="Schwitalla J."/>
            <person name="Martin K."/>
            <person name="De Beer W."/>
            <person name="Kaster A.-K."/>
            <person name="Vollmers J."/>
            <person name="Poulsen M."/>
            <person name="Beemelmanns C."/>
        </authorList>
    </citation>
    <scope>NUCLEOTIDE SEQUENCE [LARGE SCALE GENOMIC DNA]</scope>
    <source>
        <strain evidence="2 3">RB20</strain>
    </source>
</reference>
<sequence>MTTISHVRNCRPATMATLAANLITQNDTFSAEVGQMNRDVDTAMNSWKGDAATAASARGLAQELAANHLAGTVVTLADALNTYGGELDGYRTSLLTIVDTDIPFAGMTVDDEGNVTAPKAPAAAAPGKPLVTVLLQQSLSGQASGFQTRIKNLLTQFGDAETKAAQAITTDLQTLATYEKTPDAAPVRSQVQDILDGKSQLPTDPKKLHDFWETLTPAEKDALYQHDHYLGNHDGLPTVDRDHYNRLTLQDELTRAQNGDPTVKDKLGDLKTVAAEVNKPDRYLMLLDSQSGKNPHAAIASGNPDTAANVSTYVPGTSSRPSSIDREMTRADFMRRQANLAGANNTSVVSWLGYDAPPGLTNATQRHYADDGASALDKFQDGLRASHDGSPSYNTVVGHSYGTTLVGDAAAHGRSLNADAVVFVASPGTTVDSADELNLTGVPHNEVQNHVYATEAQHDPVPQYAESQIARYTPGIDDYGTNPTDKDYGAHVFKSDPGSADWYYYNSDTHSNYWDPDSKSLQGMGDIIAQHGDQAMAIK</sequence>
<keyword evidence="3" id="KW-1185">Reference proteome</keyword>
<dbReference type="Gene3D" id="3.40.50.1820">
    <property type="entry name" value="alpha/beta hydrolase"/>
    <property type="match status" value="1"/>
</dbReference>
<accession>A0A7K0DB02</accession>
<dbReference type="Proteomes" id="UP000438448">
    <property type="component" value="Unassembled WGS sequence"/>
</dbReference>
<dbReference type="EMBL" id="WEGK01000016">
    <property type="protein sequence ID" value="MQY22907.1"/>
    <property type="molecule type" value="Genomic_DNA"/>
</dbReference>
<feature type="domain" description="DUF1023" evidence="1">
    <location>
        <begin position="296"/>
        <end position="465"/>
    </location>
</feature>
<evidence type="ECO:0000313" key="2">
    <source>
        <dbReference type="EMBL" id="MQY22907.1"/>
    </source>
</evidence>
<dbReference type="InterPro" id="IPR010427">
    <property type="entry name" value="DUF1023"/>
</dbReference>
<organism evidence="2 3">
    <name type="scientific">Nocardia macrotermitis</name>
    <dbReference type="NCBI Taxonomy" id="2585198"/>
    <lineage>
        <taxon>Bacteria</taxon>
        <taxon>Bacillati</taxon>
        <taxon>Actinomycetota</taxon>
        <taxon>Actinomycetes</taxon>
        <taxon>Mycobacteriales</taxon>
        <taxon>Nocardiaceae</taxon>
        <taxon>Nocardia</taxon>
    </lineage>
</organism>
<dbReference type="Gene3D" id="1.10.287.1060">
    <property type="entry name" value="ESAT-6-like"/>
    <property type="match status" value="1"/>
</dbReference>
<dbReference type="OrthoDB" id="5969911at2"/>
<dbReference type="RefSeq" id="WP_153414731.1">
    <property type="nucleotide sequence ID" value="NZ_WEGK01000016.1"/>
</dbReference>
<dbReference type="SUPFAM" id="SSF53474">
    <property type="entry name" value="alpha/beta-Hydrolases"/>
    <property type="match status" value="1"/>
</dbReference>
<protein>
    <recommendedName>
        <fullName evidence="1">DUF1023 domain-containing protein</fullName>
    </recommendedName>
</protein>
<dbReference type="AlphaFoldDB" id="A0A7K0DB02"/>
<comment type="caution">
    <text evidence="2">The sequence shown here is derived from an EMBL/GenBank/DDBJ whole genome shotgun (WGS) entry which is preliminary data.</text>
</comment>
<evidence type="ECO:0000313" key="3">
    <source>
        <dbReference type="Proteomes" id="UP000438448"/>
    </source>
</evidence>
<dbReference type="Pfam" id="PF06259">
    <property type="entry name" value="Abhydrolase_8"/>
    <property type="match status" value="1"/>
</dbReference>
<dbReference type="SUPFAM" id="SSF140453">
    <property type="entry name" value="EsxAB dimer-like"/>
    <property type="match status" value="1"/>
</dbReference>
<dbReference type="InterPro" id="IPR036689">
    <property type="entry name" value="ESAT-6-like_sf"/>
</dbReference>
<gene>
    <name evidence="2" type="ORF">NRB20_60310</name>
</gene>
<proteinExistence type="predicted"/>
<evidence type="ECO:0000259" key="1">
    <source>
        <dbReference type="Pfam" id="PF06259"/>
    </source>
</evidence>
<dbReference type="InterPro" id="IPR029058">
    <property type="entry name" value="AB_hydrolase_fold"/>
</dbReference>
<name>A0A7K0DB02_9NOCA</name>